<evidence type="ECO:0000313" key="9">
    <source>
        <dbReference type="EMBL" id="MEK8050266.1"/>
    </source>
</evidence>
<dbReference type="InterPro" id="IPR003043">
    <property type="entry name" value="Uropor_MeTrfase_CS"/>
</dbReference>
<dbReference type="PANTHER" id="PTHR45790">
    <property type="entry name" value="SIROHEME SYNTHASE-RELATED"/>
    <property type="match status" value="1"/>
</dbReference>
<dbReference type="Pfam" id="PF00590">
    <property type="entry name" value="TP_methylase"/>
    <property type="match status" value="1"/>
</dbReference>
<dbReference type="CDD" id="cd11642">
    <property type="entry name" value="SUMT"/>
    <property type="match status" value="1"/>
</dbReference>
<protein>
    <recommendedName>
        <fullName evidence="2">uroporphyrinogen-III C-methyltransferase</fullName>
        <ecNumber evidence="2">2.1.1.107</ecNumber>
    </recommendedName>
</protein>
<dbReference type="InterPro" id="IPR050161">
    <property type="entry name" value="Siro_Cobalamin_biosynth"/>
</dbReference>
<keyword evidence="3 9" id="KW-0489">Methyltransferase</keyword>
<organism evidence="9 10">
    <name type="scientific">Pseudaquabacterium inlustre</name>
    <dbReference type="NCBI Taxonomy" id="2984192"/>
    <lineage>
        <taxon>Bacteria</taxon>
        <taxon>Pseudomonadati</taxon>
        <taxon>Pseudomonadota</taxon>
        <taxon>Betaproteobacteria</taxon>
        <taxon>Burkholderiales</taxon>
        <taxon>Sphaerotilaceae</taxon>
        <taxon>Pseudaquabacterium</taxon>
    </lineage>
</organism>
<evidence type="ECO:0000256" key="5">
    <source>
        <dbReference type="ARBA" id="ARBA00022691"/>
    </source>
</evidence>
<dbReference type="SUPFAM" id="SSF53790">
    <property type="entry name" value="Tetrapyrrole methylase"/>
    <property type="match status" value="1"/>
</dbReference>
<comment type="similarity">
    <text evidence="1">Belongs to the precorrin methyltransferase family.</text>
</comment>
<reference evidence="9 10" key="1">
    <citation type="submission" date="2024-04" db="EMBL/GenBank/DDBJ databases">
        <title>Novel species of the genus Ideonella isolated from streams.</title>
        <authorList>
            <person name="Lu H."/>
        </authorList>
    </citation>
    <scope>NUCLEOTIDE SEQUENCE [LARGE SCALE GENOMIC DNA]</scope>
    <source>
        <strain evidence="9 10">DXS22W</strain>
    </source>
</reference>
<dbReference type="InterPro" id="IPR014777">
    <property type="entry name" value="4pyrrole_Mease_sub1"/>
</dbReference>
<accession>A0ABU9CH60</accession>
<dbReference type="GO" id="GO:0004851">
    <property type="term" value="F:uroporphyrin-III C-methyltransferase activity"/>
    <property type="evidence" value="ECO:0007669"/>
    <property type="project" value="UniProtKB-EC"/>
</dbReference>
<comment type="caution">
    <text evidence="9">The sequence shown here is derived from an EMBL/GenBank/DDBJ whole genome shotgun (WGS) entry which is preliminary data.</text>
</comment>
<dbReference type="InterPro" id="IPR014776">
    <property type="entry name" value="4pyrrole_Mease_sub2"/>
</dbReference>
<dbReference type="InterPro" id="IPR006366">
    <property type="entry name" value="CobA/CysG_C"/>
</dbReference>
<sequence length="281" mass="29052">MSVIGEPLKFDRMQARPGKVTLVGAGPGDPELLTLKALRALQAASLVLYDALVGEEVLALIPPGADRIDVGKRAGHHSLSQTAICALMLRLAGSGRPLLRLKGGDPYIFGRGGEEVQALARAGIPFEVVPGISAAQGAAAMAGMPLTHRDHASAVVLATGHLRSERCGSDGEAAVDLDWDRLARPQQTVVIYMGIGALPVICRELVAHGLPADTPAATVERATRADQRTVSGTLATLPGLARAHAVQAPALIIVGGVVSLRAELATEATLVSGRPALRRVG</sequence>
<dbReference type="PROSITE" id="PS00839">
    <property type="entry name" value="SUMT_1"/>
    <property type="match status" value="1"/>
</dbReference>
<dbReference type="PANTHER" id="PTHR45790:SF1">
    <property type="entry name" value="SIROHEME SYNTHASE"/>
    <property type="match status" value="1"/>
</dbReference>
<evidence type="ECO:0000256" key="2">
    <source>
        <dbReference type="ARBA" id="ARBA00012162"/>
    </source>
</evidence>
<dbReference type="NCBIfam" id="TIGR01469">
    <property type="entry name" value="cobA_cysG_Cterm"/>
    <property type="match status" value="1"/>
</dbReference>
<keyword evidence="6" id="KW-0627">Porphyrin biosynthesis</keyword>
<dbReference type="NCBIfam" id="NF004790">
    <property type="entry name" value="PRK06136.1"/>
    <property type="match status" value="1"/>
</dbReference>
<keyword evidence="10" id="KW-1185">Reference proteome</keyword>
<evidence type="ECO:0000259" key="8">
    <source>
        <dbReference type="Pfam" id="PF00590"/>
    </source>
</evidence>
<evidence type="ECO:0000256" key="7">
    <source>
        <dbReference type="ARBA" id="ARBA00025705"/>
    </source>
</evidence>
<evidence type="ECO:0000256" key="4">
    <source>
        <dbReference type="ARBA" id="ARBA00022679"/>
    </source>
</evidence>
<dbReference type="Proteomes" id="UP001365405">
    <property type="component" value="Unassembled WGS sequence"/>
</dbReference>
<evidence type="ECO:0000313" key="10">
    <source>
        <dbReference type="Proteomes" id="UP001365405"/>
    </source>
</evidence>
<dbReference type="InterPro" id="IPR035996">
    <property type="entry name" value="4pyrrol_Methylase_sf"/>
</dbReference>
<name>A0ABU9CH60_9BURK</name>
<dbReference type="Gene3D" id="3.30.950.10">
    <property type="entry name" value="Methyltransferase, Cobalt-precorrin-4 Transmethylase, Domain 2"/>
    <property type="match status" value="1"/>
</dbReference>
<dbReference type="Gene3D" id="3.40.1010.10">
    <property type="entry name" value="Cobalt-precorrin-4 Transmethylase, Domain 1"/>
    <property type="match status" value="1"/>
</dbReference>
<dbReference type="GO" id="GO:0032259">
    <property type="term" value="P:methylation"/>
    <property type="evidence" value="ECO:0007669"/>
    <property type="project" value="UniProtKB-KW"/>
</dbReference>
<dbReference type="RefSeq" id="WP_341409951.1">
    <property type="nucleotide sequence ID" value="NZ_JBBUTH010000004.1"/>
</dbReference>
<feature type="domain" description="Tetrapyrrole methylase" evidence="8">
    <location>
        <begin position="19"/>
        <end position="237"/>
    </location>
</feature>
<dbReference type="EC" id="2.1.1.107" evidence="2"/>
<evidence type="ECO:0000256" key="6">
    <source>
        <dbReference type="ARBA" id="ARBA00023244"/>
    </source>
</evidence>
<proteinExistence type="inferred from homology"/>
<dbReference type="EMBL" id="JBBUTH010000004">
    <property type="protein sequence ID" value="MEK8050266.1"/>
    <property type="molecule type" value="Genomic_DNA"/>
</dbReference>
<keyword evidence="4 9" id="KW-0808">Transferase</keyword>
<gene>
    <name evidence="9" type="primary">cobA</name>
    <name evidence="9" type="ORF">AACH10_08445</name>
</gene>
<evidence type="ECO:0000256" key="1">
    <source>
        <dbReference type="ARBA" id="ARBA00005879"/>
    </source>
</evidence>
<dbReference type="InterPro" id="IPR000878">
    <property type="entry name" value="4pyrrol_Mease"/>
</dbReference>
<comment type="pathway">
    <text evidence="7">Porphyrin-containing compound metabolism; siroheme biosynthesis; precorrin-2 from uroporphyrinogen III: step 1/1.</text>
</comment>
<keyword evidence="5" id="KW-0949">S-adenosyl-L-methionine</keyword>
<evidence type="ECO:0000256" key="3">
    <source>
        <dbReference type="ARBA" id="ARBA00022603"/>
    </source>
</evidence>